<evidence type="ECO:0000313" key="2">
    <source>
        <dbReference type="Proteomes" id="UP001162992"/>
    </source>
</evidence>
<sequence>MGAFEVLIKFFITSLFMWALPLFLLYAFKHNLVPGLSPQSHTLWSGGLAVLSVNVVIVVYVLLALRESPSTDSRQHDLASRPSITPADIDSSKGLEKID</sequence>
<protein>
    <submittedName>
        <fullName evidence="1">Uncharacterized protein</fullName>
    </submittedName>
</protein>
<dbReference type="Proteomes" id="UP001162992">
    <property type="component" value="Chromosome 12"/>
</dbReference>
<organism evidence="1 2">
    <name type="scientific">Diphasiastrum complanatum</name>
    <name type="common">Issler's clubmoss</name>
    <name type="synonym">Lycopodium complanatum</name>
    <dbReference type="NCBI Taxonomy" id="34168"/>
    <lineage>
        <taxon>Eukaryota</taxon>
        <taxon>Viridiplantae</taxon>
        <taxon>Streptophyta</taxon>
        <taxon>Embryophyta</taxon>
        <taxon>Tracheophyta</taxon>
        <taxon>Lycopodiopsida</taxon>
        <taxon>Lycopodiales</taxon>
        <taxon>Lycopodiaceae</taxon>
        <taxon>Lycopodioideae</taxon>
        <taxon>Diphasiastrum</taxon>
    </lineage>
</organism>
<evidence type="ECO:0000313" key="1">
    <source>
        <dbReference type="EMBL" id="KAJ7534749.1"/>
    </source>
</evidence>
<comment type="caution">
    <text evidence="1">The sequence shown here is derived from an EMBL/GenBank/DDBJ whole genome shotgun (WGS) entry which is preliminary data.</text>
</comment>
<gene>
    <name evidence="1" type="ORF">O6H91_12G002200</name>
</gene>
<proteinExistence type="predicted"/>
<name>A0ACC2BYB1_DIPCM</name>
<accession>A0ACC2BYB1</accession>
<reference evidence="2" key="1">
    <citation type="journal article" date="2024" name="Proc. Natl. Acad. Sci. U.S.A.">
        <title>Extraordinary preservation of gene collinearity over three hundred million years revealed in homosporous lycophytes.</title>
        <authorList>
            <person name="Li C."/>
            <person name="Wickell D."/>
            <person name="Kuo L.Y."/>
            <person name="Chen X."/>
            <person name="Nie B."/>
            <person name="Liao X."/>
            <person name="Peng D."/>
            <person name="Ji J."/>
            <person name="Jenkins J."/>
            <person name="Williams M."/>
            <person name="Shu S."/>
            <person name="Plott C."/>
            <person name="Barry K."/>
            <person name="Rajasekar S."/>
            <person name="Grimwood J."/>
            <person name="Han X."/>
            <person name="Sun S."/>
            <person name="Hou Z."/>
            <person name="He W."/>
            <person name="Dai G."/>
            <person name="Sun C."/>
            <person name="Schmutz J."/>
            <person name="Leebens-Mack J.H."/>
            <person name="Li F.W."/>
            <person name="Wang L."/>
        </authorList>
    </citation>
    <scope>NUCLEOTIDE SEQUENCE [LARGE SCALE GENOMIC DNA]</scope>
    <source>
        <strain evidence="2">cv. PW_Plant_1</strain>
    </source>
</reference>
<keyword evidence="2" id="KW-1185">Reference proteome</keyword>
<dbReference type="EMBL" id="CM055103">
    <property type="protein sequence ID" value="KAJ7534749.1"/>
    <property type="molecule type" value="Genomic_DNA"/>
</dbReference>